<dbReference type="EMBL" id="BAAAMR010000091">
    <property type="protein sequence ID" value="GAA2160387.1"/>
    <property type="molecule type" value="Genomic_DNA"/>
</dbReference>
<name>A0ABN3ACZ5_9ACTN</name>
<dbReference type="Pfam" id="PF21863">
    <property type="entry name" value="HTH_67"/>
    <property type="match status" value="1"/>
</dbReference>
<dbReference type="Proteomes" id="UP001501020">
    <property type="component" value="Unassembled WGS sequence"/>
</dbReference>
<accession>A0ABN3ACZ5</accession>
<proteinExistence type="predicted"/>
<evidence type="ECO:0000313" key="1">
    <source>
        <dbReference type="EMBL" id="GAA2160387.1"/>
    </source>
</evidence>
<sequence length="300" mass="32856">MTHSLSTIRKMWQLLEPVHAVLYYAPEAFEEAAALGYAVDERWPSYFPNRAAPLGAVDAKTVSDLFYSFNPDMVERYIAPAWRTATPEQVLTARRTAMDEVLRRILGERIGSPELERAAQMARRVAEAADTSDRPMAAANAALPWPDEVHMVLWQAATILREHRGDGHIAALRSHDVGPAEALVSHAAVGAAPEEVFASRQWTDEQWNAARGRLAARGLIDGDGHATEVGVRLRASVEKCTDELAAGPWELLTADEVDELTDLLMPPVLDIVGTGLLPMQSTLGIGMTYEYDDVESEAAS</sequence>
<evidence type="ECO:0000313" key="2">
    <source>
        <dbReference type="Proteomes" id="UP001501020"/>
    </source>
</evidence>
<reference evidence="1 2" key="1">
    <citation type="journal article" date="2019" name="Int. J. Syst. Evol. Microbiol.">
        <title>The Global Catalogue of Microorganisms (GCM) 10K type strain sequencing project: providing services to taxonomists for standard genome sequencing and annotation.</title>
        <authorList>
            <consortium name="The Broad Institute Genomics Platform"/>
            <consortium name="The Broad Institute Genome Sequencing Center for Infectious Disease"/>
            <person name="Wu L."/>
            <person name="Ma J."/>
        </authorList>
    </citation>
    <scope>NUCLEOTIDE SEQUENCE [LARGE SCALE GENOMIC DNA]</scope>
    <source>
        <strain evidence="1 2">JCM 13850</strain>
    </source>
</reference>
<evidence type="ECO:0008006" key="3">
    <source>
        <dbReference type="Google" id="ProtNLM"/>
    </source>
</evidence>
<organism evidence="1 2">
    <name type="scientific">Actinomadura napierensis</name>
    <dbReference type="NCBI Taxonomy" id="267854"/>
    <lineage>
        <taxon>Bacteria</taxon>
        <taxon>Bacillati</taxon>
        <taxon>Actinomycetota</taxon>
        <taxon>Actinomycetes</taxon>
        <taxon>Streptosporangiales</taxon>
        <taxon>Thermomonosporaceae</taxon>
        <taxon>Actinomadura</taxon>
    </lineage>
</organism>
<protein>
    <recommendedName>
        <fullName evidence="3">SalK</fullName>
    </recommendedName>
</protein>
<keyword evidence="2" id="KW-1185">Reference proteome</keyword>
<gene>
    <name evidence="1" type="ORF">GCM10009727_73470</name>
</gene>
<dbReference type="NCBIfam" id="NF047719">
    <property type="entry name" value="SCO6745_fam_HTH"/>
    <property type="match status" value="1"/>
</dbReference>
<comment type="caution">
    <text evidence="1">The sequence shown here is derived from an EMBL/GenBank/DDBJ whole genome shotgun (WGS) entry which is preliminary data.</text>
</comment>
<dbReference type="InterPro" id="IPR054058">
    <property type="entry name" value="HTH_67"/>
</dbReference>